<gene>
    <name evidence="1" type="ORF">NAPIS_ORF00172</name>
</gene>
<sequence length="302" mass="36620">MYKFLWFFSNCLNSTINDISFKSNNKNIEQINSYKIEEIGNKTFYDIDGGNSININFNYKSLNDNKYLYMDKNEEIILKRTLIGDNFKNIYKCKENCLNKELDLESSLRNYLNNIDKNVDNELYYCIYLSNDINKIIELCSILINENINEIKNSDEFVFLFNLLEHDLINILNGLNYLNEENEEISKLVFYLDQWQPYEYKIPLFIKVVQDLKYMNYKINFYLDFKTCQKLNRWLKTRYLRSKSYKIIESKVNCKLNYLKNIKNENITLDEIFKYMFFNISKITDMNIKFFFIFGLQNLFFF</sequence>
<protein>
    <submittedName>
        <fullName evidence="1">Uncharacterized protein</fullName>
    </submittedName>
</protein>
<organism evidence="1 2">
    <name type="scientific">Vairimorpha apis BRL 01</name>
    <dbReference type="NCBI Taxonomy" id="1037528"/>
    <lineage>
        <taxon>Eukaryota</taxon>
        <taxon>Fungi</taxon>
        <taxon>Fungi incertae sedis</taxon>
        <taxon>Microsporidia</taxon>
        <taxon>Nosematidae</taxon>
        <taxon>Vairimorpha</taxon>
    </lineage>
</organism>
<name>T0MGI9_9MICR</name>
<evidence type="ECO:0000313" key="2">
    <source>
        <dbReference type="Proteomes" id="UP000053780"/>
    </source>
</evidence>
<dbReference type="VEuPathDB" id="MicrosporidiaDB:NAPIS_ORF00172"/>
<dbReference type="HOGENOM" id="CLU_1147465_0_0_1"/>
<evidence type="ECO:0000313" key="1">
    <source>
        <dbReference type="EMBL" id="EQB62251.1"/>
    </source>
</evidence>
<dbReference type="Proteomes" id="UP000053780">
    <property type="component" value="Unassembled WGS sequence"/>
</dbReference>
<proteinExistence type="predicted"/>
<reference evidence="1 2" key="1">
    <citation type="journal article" date="2013" name="BMC Genomics">
        <title>Genome sequencing and comparative genomics of honey bee microsporidia, Nosema apis reveal novel insights into host-parasite interactions.</title>
        <authorList>
            <person name="Chen Yp."/>
            <person name="Pettis J.S."/>
            <person name="Zhao Y."/>
            <person name="Liu X."/>
            <person name="Tallon L.J."/>
            <person name="Sadzewicz L.D."/>
            <person name="Li R."/>
            <person name="Zheng H."/>
            <person name="Huang S."/>
            <person name="Zhang X."/>
            <person name="Hamilton M.C."/>
            <person name="Pernal S.F."/>
            <person name="Melathopoulos A.P."/>
            <person name="Yan X."/>
            <person name="Evans J.D."/>
        </authorList>
    </citation>
    <scope>NUCLEOTIDE SEQUENCE [LARGE SCALE GENOMIC DNA]</scope>
    <source>
        <strain evidence="1 2">BRL 01</strain>
    </source>
</reference>
<keyword evidence="2" id="KW-1185">Reference proteome</keyword>
<dbReference type="EMBL" id="KE646943">
    <property type="protein sequence ID" value="EQB62251.1"/>
    <property type="molecule type" value="Genomic_DNA"/>
</dbReference>
<accession>T0MGI9</accession>
<dbReference type="AlphaFoldDB" id="T0MGI9"/>